<evidence type="ECO:0000313" key="2">
    <source>
        <dbReference type="Proteomes" id="UP000263377"/>
    </source>
</evidence>
<dbReference type="EMBL" id="QVIG01000001">
    <property type="protein sequence ID" value="RGD62080.1"/>
    <property type="molecule type" value="Genomic_DNA"/>
</dbReference>
<evidence type="ECO:0000313" key="1">
    <source>
        <dbReference type="EMBL" id="RGD62080.1"/>
    </source>
</evidence>
<protein>
    <submittedName>
        <fullName evidence="1">Uncharacterized protein</fullName>
    </submittedName>
</protein>
<reference evidence="1 2" key="1">
    <citation type="submission" date="2018-08" db="EMBL/GenBank/DDBJ databases">
        <title>Diversity &amp; Physiological Properties of Lignin-Decomposing Actinobacteria from Soil.</title>
        <authorList>
            <person name="Roh S.G."/>
            <person name="Kim S.B."/>
        </authorList>
    </citation>
    <scope>NUCLEOTIDE SEQUENCE [LARGE SCALE GENOMIC DNA]</scope>
    <source>
        <strain evidence="1 2">MMS17-GH009</strain>
    </source>
</reference>
<sequence>MLLNAALGNPDDSTRLLADMGLRPEYFDRAVRMGERSREQCTSDDPKNARGTQDYLARVRELRFQLRTELGWKRYDPQQAPLIVNPEKTICIGVLLGDARTGLPGNPQPRSHRPAGVTKEAAITRNQHLQQLSLFTPAAGPDEVHLDDDEYANLATWYLLTRRIEGRKSNIVEIRSELSLPDRVGPKGRIDSWRARILLPAVRIKKIQDYTGDQAASYVVDVQER</sequence>
<dbReference type="Proteomes" id="UP000263377">
    <property type="component" value="Unassembled WGS sequence"/>
</dbReference>
<dbReference type="RefSeq" id="WP_117490318.1">
    <property type="nucleotide sequence ID" value="NZ_QVIG01000001.1"/>
</dbReference>
<comment type="caution">
    <text evidence="1">The sequence shown here is derived from an EMBL/GenBank/DDBJ whole genome shotgun (WGS) entry which is preliminary data.</text>
</comment>
<accession>A0A373A376</accession>
<gene>
    <name evidence="1" type="ORF">DR950_33900</name>
</gene>
<dbReference type="AlphaFoldDB" id="A0A373A376"/>
<keyword evidence="2" id="KW-1185">Reference proteome</keyword>
<name>A0A373A376_9ACTN</name>
<organism evidence="1 2">
    <name type="scientific">Kitasatospora xanthocidica</name>
    <dbReference type="NCBI Taxonomy" id="83382"/>
    <lineage>
        <taxon>Bacteria</taxon>
        <taxon>Bacillati</taxon>
        <taxon>Actinomycetota</taxon>
        <taxon>Actinomycetes</taxon>
        <taxon>Kitasatosporales</taxon>
        <taxon>Streptomycetaceae</taxon>
        <taxon>Kitasatospora</taxon>
    </lineage>
</organism>
<proteinExistence type="predicted"/>